<keyword evidence="4" id="KW-0479">Metal-binding</keyword>
<proteinExistence type="predicted"/>
<dbReference type="Pfam" id="PF04055">
    <property type="entry name" value="Radical_SAM"/>
    <property type="match status" value="1"/>
</dbReference>
<evidence type="ECO:0000256" key="4">
    <source>
        <dbReference type="ARBA" id="ARBA00022723"/>
    </source>
</evidence>
<dbReference type="InterPro" id="IPR023404">
    <property type="entry name" value="rSAM_horseshoe"/>
</dbReference>
<dbReference type="PANTHER" id="PTHR11135:SF0">
    <property type="entry name" value="ELONGATOR COMPLEX PROTEIN 3"/>
    <property type="match status" value="1"/>
</dbReference>
<evidence type="ECO:0000313" key="8">
    <source>
        <dbReference type="EMBL" id="MBM7560558.1"/>
    </source>
</evidence>
<dbReference type="InterPro" id="IPR032432">
    <property type="entry name" value="Radical_SAM_C"/>
</dbReference>
<dbReference type="InterPro" id="IPR039661">
    <property type="entry name" value="ELP3"/>
</dbReference>
<reference evidence="8 9" key="1">
    <citation type="submission" date="2021-01" db="EMBL/GenBank/DDBJ databases">
        <title>Genomic Encyclopedia of Type Strains, Phase IV (KMG-IV): sequencing the most valuable type-strain genomes for metagenomic binning, comparative biology and taxonomic classification.</title>
        <authorList>
            <person name="Goeker M."/>
        </authorList>
    </citation>
    <scope>NUCLEOTIDE SEQUENCE [LARGE SCALE GENOMIC DNA]</scope>
    <source>
        <strain evidence="8 9">DSM 24436</strain>
    </source>
</reference>
<accession>A0ABS2MMD3</accession>
<dbReference type="SMART" id="SM00729">
    <property type="entry name" value="Elp3"/>
    <property type="match status" value="1"/>
</dbReference>
<dbReference type="RefSeq" id="WP_204661082.1">
    <property type="nucleotide sequence ID" value="NZ_JAFBDT010000001.1"/>
</dbReference>
<keyword evidence="5" id="KW-0408">Iron</keyword>
<dbReference type="SFLD" id="SFLDG01082">
    <property type="entry name" value="B12-binding_domain_containing"/>
    <property type="match status" value="1"/>
</dbReference>
<evidence type="ECO:0000256" key="2">
    <source>
        <dbReference type="ARBA" id="ARBA00022485"/>
    </source>
</evidence>
<evidence type="ECO:0000256" key="1">
    <source>
        <dbReference type="ARBA" id="ARBA00001966"/>
    </source>
</evidence>
<dbReference type="InterPro" id="IPR058240">
    <property type="entry name" value="rSAM_sf"/>
</dbReference>
<feature type="domain" description="Radical SAM core" evidence="7">
    <location>
        <begin position="2"/>
        <end position="234"/>
    </location>
</feature>
<dbReference type="Proteomes" id="UP000767854">
    <property type="component" value="Unassembled WGS sequence"/>
</dbReference>
<keyword evidence="9" id="KW-1185">Reference proteome</keyword>
<dbReference type="InterPro" id="IPR007197">
    <property type="entry name" value="rSAM"/>
</dbReference>
<evidence type="ECO:0000256" key="3">
    <source>
        <dbReference type="ARBA" id="ARBA00022691"/>
    </source>
</evidence>
<comment type="caution">
    <text evidence="8">The sequence shown here is derived from an EMBL/GenBank/DDBJ whole genome shotgun (WGS) entry which is preliminary data.</text>
</comment>
<dbReference type="Pfam" id="PF16199">
    <property type="entry name" value="Radical_SAM_C"/>
    <property type="match status" value="1"/>
</dbReference>
<dbReference type="InterPro" id="IPR006638">
    <property type="entry name" value="Elp3/MiaA/NifB-like_rSAM"/>
</dbReference>
<dbReference type="EMBL" id="JAFBDT010000001">
    <property type="protein sequence ID" value="MBM7560558.1"/>
    <property type="molecule type" value="Genomic_DNA"/>
</dbReference>
<evidence type="ECO:0000259" key="7">
    <source>
        <dbReference type="PROSITE" id="PS51918"/>
    </source>
</evidence>
<dbReference type="SFLD" id="SFLDS00029">
    <property type="entry name" value="Radical_SAM"/>
    <property type="match status" value="1"/>
</dbReference>
<keyword evidence="2" id="KW-0004">4Fe-4S</keyword>
<dbReference type="SUPFAM" id="SSF102114">
    <property type="entry name" value="Radical SAM enzymes"/>
    <property type="match status" value="1"/>
</dbReference>
<sequence>MGVKQSIVSIFISHYGCGHACIFCNQRKITGVVEIPKANALKVEIDQQLETIKSDIIEIAFFGGSFTGIPVKQQIEYLEIARDYKVRGKCHRIRLSTRPDYISPEIVERLMQYQVDLVELGCQSFSNAVLAASKRGHDKNAIYTAIDILKRYDIDFGIQLMAGLPGDTKTIFMRSVEAAIGLKPHTVRLYPALVIKDTEMEALYLNGLYQPINLETAIDWCASALRKFRRQGINVIRIGLQNTDLIELGADVVAGPFHPAFGALVYSKIFRDAIVKVLTESSNLIVWVHPSQMSYVNGQGKCNLPFYRDVFNTYKIQILQDKNIPKDHLKIDTGCEIRWTYVMDE</sequence>
<name>A0ABS2MMD3_9FIRM</name>
<keyword evidence="3" id="KW-0949">S-adenosyl-L-methionine</keyword>
<evidence type="ECO:0000256" key="5">
    <source>
        <dbReference type="ARBA" id="ARBA00023004"/>
    </source>
</evidence>
<dbReference type="SFLD" id="SFLDG01086">
    <property type="entry name" value="elongater_protein-like"/>
    <property type="match status" value="1"/>
</dbReference>
<dbReference type="PANTHER" id="PTHR11135">
    <property type="entry name" value="HISTONE ACETYLTRANSFERASE-RELATED"/>
    <property type="match status" value="1"/>
</dbReference>
<dbReference type="Gene3D" id="3.80.30.20">
    <property type="entry name" value="tm_1862 like domain"/>
    <property type="match status" value="1"/>
</dbReference>
<keyword evidence="6" id="KW-0411">Iron-sulfur</keyword>
<evidence type="ECO:0000256" key="6">
    <source>
        <dbReference type="ARBA" id="ARBA00023014"/>
    </source>
</evidence>
<protein>
    <submittedName>
        <fullName evidence="8">Histone acetyltransferase (RNA polymerase elongator complex component)</fullName>
    </submittedName>
</protein>
<comment type="cofactor">
    <cofactor evidence="1">
        <name>[4Fe-4S] cluster</name>
        <dbReference type="ChEBI" id="CHEBI:49883"/>
    </cofactor>
</comment>
<evidence type="ECO:0000313" key="9">
    <source>
        <dbReference type="Proteomes" id="UP000767854"/>
    </source>
</evidence>
<dbReference type="PROSITE" id="PS51918">
    <property type="entry name" value="RADICAL_SAM"/>
    <property type="match status" value="1"/>
</dbReference>
<gene>
    <name evidence="8" type="ORF">JOC49_000067</name>
</gene>
<dbReference type="CDD" id="cd01335">
    <property type="entry name" value="Radical_SAM"/>
    <property type="match status" value="1"/>
</dbReference>
<organism evidence="8 9">
    <name type="scientific">Fusibacter tunisiensis</name>
    <dbReference type="NCBI Taxonomy" id="1008308"/>
    <lineage>
        <taxon>Bacteria</taxon>
        <taxon>Bacillati</taxon>
        <taxon>Bacillota</taxon>
        <taxon>Clostridia</taxon>
        <taxon>Eubacteriales</taxon>
        <taxon>Eubacteriales Family XII. Incertae Sedis</taxon>
        <taxon>Fusibacter</taxon>
    </lineage>
</organism>